<organism evidence="10 11">
    <name type="scientific">Alkalitalea saponilacus</name>
    <dbReference type="NCBI Taxonomy" id="889453"/>
    <lineage>
        <taxon>Bacteria</taxon>
        <taxon>Pseudomonadati</taxon>
        <taxon>Bacteroidota</taxon>
        <taxon>Bacteroidia</taxon>
        <taxon>Marinilabiliales</taxon>
        <taxon>Marinilabiliaceae</taxon>
        <taxon>Alkalitalea</taxon>
    </lineage>
</organism>
<dbReference type="InterPro" id="IPR049577">
    <property type="entry name" value="GMPP_N"/>
</dbReference>
<evidence type="ECO:0000256" key="1">
    <source>
        <dbReference type="ARBA" id="ARBA00006115"/>
    </source>
</evidence>
<evidence type="ECO:0000256" key="6">
    <source>
        <dbReference type="ARBA" id="ARBA00023134"/>
    </source>
</evidence>
<dbReference type="Pfam" id="PF00483">
    <property type="entry name" value="NTP_transferase"/>
    <property type="match status" value="1"/>
</dbReference>
<evidence type="ECO:0000256" key="2">
    <source>
        <dbReference type="ARBA" id="ARBA00012387"/>
    </source>
</evidence>
<sequence length="362" mass="40992">MDKNTYCIIMAGGVGSRFWPLSKSSTPKQFLDILGTGKSLIRQTFERFLPLCPVENFLVVTSNEYKSKVLEQVPELTEDQVLLEPFRRNTAPCIAYANAWIRSKNKDANIVVTPADHLILNENKFIDSIKKGVEFVDNQDVLLTLGIKPHRPETGYGYIQVGDENNTEFKNFSKVKTFTEKPDLELAKVFFESGEFFWNSGIFIWSLSSIDQAFSDHLNDVHKLFAKLDEHIGAKNEPEIINRTYAECKNISIDYGVMEKATNVYVQTVDFGWSDLGTWSSLYEYSPQDKNDNAVICGKALLYDTQNSIVNVPKDKVAVIQGLNDYIVVDSSDAILICPKDNEQQIRQFTTDIKTEFGDSSL</sequence>
<reference evidence="10 11" key="1">
    <citation type="submission" date="2017-02" db="EMBL/GenBank/DDBJ databases">
        <authorList>
            <person name="Peterson S.W."/>
        </authorList>
    </citation>
    <scope>NUCLEOTIDE SEQUENCE [LARGE SCALE GENOMIC DNA]</scope>
    <source>
        <strain evidence="10 11">DSM 24412</strain>
    </source>
</reference>
<dbReference type="EC" id="2.7.7.13" evidence="2"/>
<keyword evidence="4 10" id="KW-0548">Nucleotidyltransferase</keyword>
<accession>A0A1T5HM89</accession>
<proteinExistence type="inferred from homology"/>
<dbReference type="OrthoDB" id="9806359at2"/>
<evidence type="ECO:0000256" key="7">
    <source>
        <dbReference type="ARBA" id="ARBA00047343"/>
    </source>
</evidence>
<gene>
    <name evidence="10" type="ORF">SAMN03080601_02458</name>
</gene>
<dbReference type="STRING" id="889453.SAMN03080601_02458"/>
<dbReference type="RefSeq" id="WP_079558171.1">
    <property type="nucleotide sequence ID" value="NZ_CP021904.1"/>
</dbReference>
<dbReference type="GO" id="GO:0004475">
    <property type="term" value="F:mannose-1-phosphate guanylyltransferase (GTP) activity"/>
    <property type="evidence" value="ECO:0007669"/>
    <property type="project" value="UniProtKB-EC"/>
</dbReference>
<evidence type="ECO:0000256" key="4">
    <source>
        <dbReference type="ARBA" id="ARBA00022695"/>
    </source>
</evidence>
<feature type="domain" description="MannoseP isomerase/GMP-like beta-helix" evidence="9">
    <location>
        <begin position="301"/>
        <end position="348"/>
    </location>
</feature>
<dbReference type="Gene3D" id="3.90.550.10">
    <property type="entry name" value="Spore Coat Polysaccharide Biosynthesis Protein SpsA, Chain A"/>
    <property type="match status" value="1"/>
</dbReference>
<dbReference type="GO" id="GO:0005525">
    <property type="term" value="F:GTP binding"/>
    <property type="evidence" value="ECO:0007669"/>
    <property type="project" value="UniProtKB-KW"/>
</dbReference>
<keyword evidence="11" id="KW-1185">Reference proteome</keyword>
<dbReference type="KEGG" id="asx:CDL62_09745"/>
<dbReference type="Proteomes" id="UP000191055">
    <property type="component" value="Unassembled WGS sequence"/>
</dbReference>
<comment type="catalytic activity">
    <reaction evidence="7">
        <text>alpha-D-mannose 1-phosphate + GTP + H(+) = GDP-alpha-D-mannose + diphosphate</text>
        <dbReference type="Rhea" id="RHEA:15229"/>
        <dbReference type="ChEBI" id="CHEBI:15378"/>
        <dbReference type="ChEBI" id="CHEBI:33019"/>
        <dbReference type="ChEBI" id="CHEBI:37565"/>
        <dbReference type="ChEBI" id="CHEBI:57527"/>
        <dbReference type="ChEBI" id="CHEBI:58409"/>
        <dbReference type="EC" id="2.7.7.13"/>
    </reaction>
</comment>
<evidence type="ECO:0000259" key="9">
    <source>
        <dbReference type="Pfam" id="PF22640"/>
    </source>
</evidence>
<dbReference type="CDD" id="cd02509">
    <property type="entry name" value="GDP-M1P_Guanylyltransferase"/>
    <property type="match status" value="1"/>
</dbReference>
<keyword evidence="6" id="KW-0342">GTP-binding</keyword>
<dbReference type="SUPFAM" id="SSF53448">
    <property type="entry name" value="Nucleotide-diphospho-sugar transferases"/>
    <property type="match status" value="1"/>
</dbReference>
<dbReference type="FunFam" id="3.90.550.10:FF:000046">
    <property type="entry name" value="Mannose-1-phosphate guanylyltransferase (GDP)"/>
    <property type="match status" value="1"/>
</dbReference>
<dbReference type="EMBL" id="FUYV01000015">
    <property type="protein sequence ID" value="SKC21818.1"/>
    <property type="molecule type" value="Genomic_DNA"/>
</dbReference>
<evidence type="ECO:0000313" key="11">
    <source>
        <dbReference type="Proteomes" id="UP000191055"/>
    </source>
</evidence>
<name>A0A1T5HM89_9BACT</name>
<evidence type="ECO:0000259" key="8">
    <source>
        <dbReference type="Pfam" id="PF00483"/>
    </source>
</evidence>
<evidence type="ECO:0000256" key="3">
    <source>
        <dbReference type="ARBA" id="ARBA00022679"/>
    </source>
</evidence>
<evidence type="ECO:0000313" key="10">
    <source>
        <dbReference type="EMBL" id="SKC21818.1"/>
    </source>
</evidence>
<dbReference type="InterPro" id="IPR029044">
    <property type="entry name" value="Nucleotide-diphossugar_trans"/>
</dbReference>
<dbReference type="GO" id="GO:0009298">
    <property type="term" value="P:GDP-mannose biosynthetic process"/>
    <property type="evidence" value="ECO:0007669"/>
    <property type="project" value="TreeGrafter"/>
</dbReference>
<dbReference type="SUPFAM" id="SSF159283">
    <property type="entry name" value="Guanosine diphospho-D-mannose pyrophosphorylase/mannose-6-phosphate isomerase linker domain"/>
    <property type="match status" value="1"/>
</dbReference>
<protein>
    <recommendedName>
        <fullName evidence="2">mannose-1-phosphate guanylyltransferase</fullName>
        <ecNumber evidence="2">2.7.7.13</ecNumber>
    </recommendedName>
</protein>
<dbReference type="PANTHER" id="PTHR46390:SF1">
    <property type="entry name" value="MANNOSE-1-PHOSPHATE GUANYLYLTRANSFERASE"/>
    <property type="match status" value="1"/>
</dbReference>
<comment type="similarity">
    <text evidence="1">Belongs to the mannose-6-phosphate isomerase type 2 family.</text>
</comment>
<feature type="domain" description="Nucleotidyl transferase" evidence="8">
    <location>
        <begin position="8"/>
        <end position="290"/>
    </location>
</feature>
<dbReference type="InterPro" id="IPR051161">
    <property type="entry name" value="Mannose-6P_isomerase_type2"/>
</dbReference>
<dbReference type="InterPro" id="IPR005835">
    <property type="entry name" value="NTP_transferase_dom"/>
</dbReference>
<dbReference type="PANTHER" id="PTHR46390">
    <property type="entry name" value="MANNOSE-1-PHOSPHATE GUANYLYLTRANSFERASE"/>
    <property type="match status" value="1"/>
</dbReference>
<evidence type="ECO:0000256" key="5">
    <source>
        <dbReference type="ARBA" id="ARBA00022741"/>
    </source>
</evidence>
<dbReference type="Pfam" id="PF22640">
    <property type="entry name" value="ManC_GMP_beta-helix"/>
    <property type="match status" value="1"/>
</dbReference>
<keyword evidence="5" id="KW-0547">Nucleotide-binding</keyword>
<dbReference type="AlphaFoldDB" id="A0A1T5HM89"/>
<dbReference type="InterPro" id="IPR054566">
    <property type="entry name" value="ManC/GMP-like_b-helix"/>
</dbReference>
<keyword evidence="3 10" id="KW-0808">Transferase</keyword>